<feature type="compositionally biased region" description="Low complexity" evidence="1">
    <location>
        <begin position="81"/>
        <end position="92"/>
    </location>
</feature>
<evidence type="ECO:0000256" key="1">
    <source>
        <dbReference type="SAM" id="MobiDB-lite"/>
    </source>
</evidence>
<dbReference type="PANTHER" id="PTHR13448:SF14">
    <property type="entry name" value="F26K24.17 PROTEIN"/>
    <property type="match status" value="1"/>
</dbReference>
<dbReference type="AlphaFoldDB" id="A0A5B7AHQ4"/>
<evidence type="ECO:0008006" key="3">
    <source>
        <dbReference type="Google" id="ProtNLM"/>
    </source>
</evidence>
<dbReference type="Pfam" id="PF10151">
    <property type="entry name" value="TMEM214"/>
    <property type="match status" value="1"/>
</dbReference>
<gene>
    <name evidence="2" type="ORF">Din_025743</name>
</gene>
<dbReference type="PANTHER" id="PTHR13448">
    <property type="entry name" value="TRANSMEMBRANE PROTEIN 214"/>
    <property type="match status" value="1"/>
</dbReference>
<sequence>MEEKAVSFELNHSEEEITNANNNNNNHGWQKVTYAKRQRKVQANPSDSGKLAPNGSAAAGGDRVFRSLEKHAEERRRNIEAQKAAIAAASEAPIRSKLRSDDEGDDSNAEGADGVVENGTTDEKKTKPKKIKKPKITVAEAAAKIDAADLAAFLVDISGSYESQQDIQLMRFADYFGRAFAAVSASQFPWTKMFRESTVAKIEDVPVSHISEAVYKTSVDWINQRSYEALCSFVSWSLDSILADSASQQAGVKGSKKGVQQTPSKSQVAIFLVLAMVLRRKPEVLVSLLPTLKESSKYQGQDKLPVIVWMIAQACQGDLAVGLLSWANFLLPLVGGKSSCNPQSRDLVLQLVERILSAPKARTILVNGAVKKGERLVPPSALDMLLRVTFPAPSARVKATERLEAIYPTLKEVALVGSPGSKAMKQVSQQMLTYAVKAAGEGIPELSKEASSIFIWCLTQHPDCYKQWDKIYMDNVEASVAILRKLTEDWKELSVKQSSLDALGETLRSFRQKNEKALAGEEDAAHQALFKNADKYCKVILGRLSRGLGCMKGMAFAIIALAAGAAVMSPSMESLDWNKLSVMFSPQQSF</sequence>
<dbReference type="InterPro" id="IPR019308">
    <property type="entry name" value="TMEM214"/>
</dbReference>
<organism evidence="2">
    <name type="scientific">Davidia involucrata</name>
    <name type="common">Dove tree</name>
    <dbReference type="NCBI Taxonomy" id="16924"/>
    <lineage>
        <taxon>Eukaryota</taxon>
        <taxon>Viridiplantae</taxon>
        <taxon>Streptophyta</taxon>
        <taxon>Embryophyta</taxon>
        <taxon>Tracheophyta</taxon>
        <taxon>Spermatophyta</taxon>
        <taxon>Magnoliopsida</taxon>
        <taxon>eudicotyledons</taxon>
        <taxon>Gunneridae</taxon>
        <taxon>Pentapetalae</taxon>
        <taxon>asterids</taxon>
        <taxon>Cornales</taxon>
        <taxon>Nyssaceae</taxon>
        <taxon>Davidia</taxon>
    </lineage>
</organism>
<proteinExistence type="predicted"/>
<dbReference type="GO" id="GO:0005794">
    <property type="term" value="C:Golgi apparatus"/>
    <property type="evidence" value="ECO:0007669"/>
    <property type="project" value="TreeGrafter"/>
</dbReference>
<reference evidence="2" key="1">
    <citation type="submission" date="2019-08" db="EMBL/GenBank/DDBJ databases">
        <title>Reference gene set and small RNA set construction with multiple tissues from Davidia involucrata Baill.</title>
        <authorList>
            <person name="Yang H."/>
            <person name="Zhou C."/>
            <person name="Li G."/>
            <person name="Wang J."/>
            <person name="Gao P."/>
            <person name="Wang M."/>
            <person name="Wang R."/>
            <person name="Zhao Y."/>
        </authorList>
    </citation>
    <scope>NUCLEOTIDE SEQUENCE</scope>
    <source>
        <tissue evidence="2">Mixed with DoveR01_LX</tissue>
    </source>
</reference>
<protein>
    <recommendedName>
        <fullName evidence="3">Transmembrane protein 214-A</fullName>
    </recommendedName>
</protein>
<dbReference type="EMBL" id="GHES01025743">
    <property type="protein sequence ID" value="MPA56302.1"/>
    <property type="molecule type" value="Transcribed_RNA"/>
</dbReference>
<feature type="region of interest" description="Disordered" evidence="1">
    <location>
        <begin position="16"/>
        <end position="132"/>
    </location>
</feature>
<feature type="compositionally biased region" description="Basic and acidic residues" evidence="1">
    <location>
        <begin position="63"/>
        <end position="80"/>
    </location>
</feature>
<name>A0A5B7AHQ4_DAVIN</name>
<dbReference type="GO" id="GO:0005783">
    <property type="term" value="C:endoplasmic reticulum"/>
    <property type="evidence" value="ECO:0007669"/>
    <property type="project" value="TreeGrafter"/>
</dbReference>
<accession>A0A5B7AHQ4</accession>
<evidence type="ECO:0000313" key="2">
    <source>
        <dbReference type="EMBL" id="MPA56302.1"/>
    </source>
</evidence>